<comment type="caution">
    <text evidence="1">The sequence shown here is derived from an EMBL/GenBank/DDBJ whole genome shotgun (WGS) entry which is preliminary data.</text>
</comment>
<organism evidence="1 2">
    <name type="scientific">Bauhinia variegata</name>
    <name type="common">Purple orchid tree</name>
    <name type="synonym">Phanera variegata</name>
    <dbReference type="NCBI Taxonomy" id="167791"/>
    <lineage>
        <taxon>Eukaryota</taxon>
        <taxon>Viridiplantae</taxon>
        <taxon>Streptophyta</taxon>
        <taxon>Embryophyta</taxon>
        <taxon>Tracheophyta</taxon>
        <taxon>Spermatophyta</taxon>
        <taxon>Magnoliopsida</taxon>
        <taxon>eudicotyledons</taxon>
        <taxon>Gunneridae</taxon>
        <taxon>Pentapetalae</taxon>
        <taxon>rosids</taxon>
        <taxon>fabids</taxon>
        <taxon>Fabales</taxon>
        <taxon>Fabaceae</taxon>
        <taxon>Cercidoideae</taxon>
        <taxon>Cercideae</taxon>
        <taxon>Bauhiniinae</taxon>
        <taxon>Bauhinia</taxon>
    </lineage>
</organism>
<evidence type="ECO:0000313" key="2">
    <source>
        <dbReference type="Proteomes" id="UP000828941"/>
    </source>
</evidence>
<gene>
    <name evidence="1" type="ORF">L6164_022200</name>
</gene>
<protein>
    <submittedName>
        <fullName evidence="1">Uncharacterized protein</fullName>
    </submittedName>
</protein>
<evidence type="ECO:0000313" key="1">
    <source>
        <dbReference type="EMBL" id="KAI4322514.1"/>
    </source>
</evidence>
<sequence>MALEMPLGRIKQLQISLRKEANLSWYEPEKEGRFTLPKLPSVAEAIEKLDASPLYLRCKNCKGKLLRDLLSFICVFCGTNPHMDLPPDPIKFKNTAGYRWLLGSLKLDGSEMVGPIVEGNDSNRRKSESKDEIPLSELLDLEIRWSSQSERLPNSKSDVPAFQSKSNMHLVGIDLDSFLALRESTSNAFEEQLDSNKHISSAQIMLSNIIRIIVCFQMSKFQKLPQGRQRITVVILLLVG</sequence>
<accession>A0ACB9ME91</accession>
<name>A0ACB9ME91_BAUVA</name>
<reference evidence="1 2" key="1">
    <citation type="journal article" date="2022" name="DNA Res.">
        <title>Chromosomal-level genome assembly of the orchid tree Bauhinia variegata (Leguminosae; Cercidoideae) supports the allotetraploid origin hypothesis of Bauhinia.</title>
        <authorList>
            <person name="Zhong Y."/>
            <person name="Chen Y."/>
            <person name="Zheng D."/>
            <person name="Pang J."/>
            <person name="Liu Y."/>
            <person name="Luo S."/>
            <person name="Meng S."/>
            <person name="Qian L."/>
            <person name="Wei D."/>
            <person name="Dai S."/>
            <person name="Zhou R."/>
        </authorList>
    </citation>
    <scope>NUCLEOTIDE SEQUENCE [LARGE SCALE GENOMIC DNA]</scope>
    <source>
        <strain evidence="1">BV-YZ2020</strain>
    </source>
</reference>
<dbReference type="EMBL" id="CM039434">
    <property type="protein sequence ID" value="KAI4322514.1"/>
    <property type="molecule type" value="Genomic_DNA"/>
</dbReference>
<keyword evidence="2" id="KW-1185">Reference proteome</keyword>
<dbReference type="Proteomes" id="UP000828941">
    <property type="component" value="Chromosome 9"/>
</dbReference>
<proteinExistence type="predicted"/>